<dbReference type="Proteomes" id="UP000594430">
    <property type="component" value="Chromosome"/>
</dbReference>
<protein>
    <submittedName>
        <fullName evidence="1">Uncharacterized protein</fullName>
    </submittedName>
</protein>
<proteinExistence type="predicted"/>
<gene>
    <name evidence="1" type="ORF">IZU98_06905</name>
</gene>
<evidence type="ECO:0000313" key="2">
    <source>
        <dbReference type="Proteomes" id="UP000594430"/>
    </source>
</evidence>
<dbReference type="EMBL" id="CP064946">
    <property type="protein sequence ID" value="QPH50431.1"/>
    <property type="molecule type" value="Genomic_DNA"/>
</dbReference>
<dbReference type="AlphaFoldDB" id="A0A7S9LK04"/>
<dbReference type="RefSeq" id="WP_196110513.1">
    <property type="nucleotide sequence ID" value="NZ_CP064943.1"/>
</dbReference>
<name>A0A7S9LK04_9PSED</name>
<evidence type="ECO:0000313" key="1">
    <source>
        <dbReference type="EMBL" id="QPH50431.1"/>
    </source>
</evidence>
<sequence>MSNSKAAIVQWMRVKHRLSGWGSIAVMDRAKLNQLLSQEYISRFGGNGMLPPINGDASLVGNYKVYLQNFILDRPRLSFENADLNSSKARLRMTVIGGNQVNLERRGDWYIYRIDWVDPLVGPQLSLELDLNDVPGNVAEDGAVFLDLQRSDDFQLSFPDHNQIQQLSADFFKRKFQALEPAQRVWQLGQIIPGSEPLLEPASFRLRTQSAPTAEVGEQGDGAVLAFVRMHGSHEGNLPGNESDFKYLIPSEGNYSATVLFDKQRLMVATLLQALRPLLSDDSVFAVTHDEQGQMESVRAISGHISFERKEFSRYGASFFAIEGQRINYEVHWGLTIDPIVLKDNFSISFIGERMEFKFVLNPVGFTEVLSLRDDLGFLDEDDFRQFDDMPVTYPSELAAVYQMNESGVMELLDFSLTRPAEPQPPEEGTEIPASLATSAINRDLVLKLIFLEMLIVTYLAVRDPLTSLVQLVIRPIQRNLQADMLVEQTARETLRTKFGGAIIADDVVMPKDIACFGSIAPRLTTFELSPLEPIISARATQPLTVTPLTPGLNWCAELVWGQSSSPGTVIDGLFQAPPVSAIDGDFIRVKVTATDPQTGFAASALITVVTNVLSVSPLVELCDAEDRVPLSAAGASGADLEWRILGDTPEGRLASITASHNTYFARPDSSTSEHLIERIEVCDKETGQTRQICIVTRSRSGASVVLQAMDLAKGTAQLQLQLNASDLEADWTVLAGPGRMEQNLYHADPASAERFAIVEGRFEFPPFGVFTNVIVLALPLFDHDQAYRTLCAEVTGVAG</sequence>
<organism evidence="1 2">
    <name type="scientific">Pseudomonas fulva</name>
    <dbReference type="NCBI Taxonomy" id="47880"/>
    <lineage>
        <taxon>Bacteria</taxon>
        <taxon>Pseudomonadati</taxon>
        <taxon>Pseudomonadota</taxon>
        <taxon>Gammaproteobacteria</taxon>
        <taxon>Pseudomonadales</taxon>
        <taxon>Pseudomonadaceae</taxon>
        <taxon>Pseudomonas</taxon>
    </lineage>
</organism>
<reference evidence="1 2" key="1">
    <citation type="submission" date="2020-11" db="EMBL/GenBank/DDBJ databases">
        <title>Pseudomonas fulva producing VIM-24.</title>
        <authorList>
            <person name="Liu S."/>
        </authorList>
    </citation>
    <scope>NUCLEOTIDE SEQUENCE [LARGE SCALE GENOMIC DNA]</scope>
    <source>
        <strain evidence="1 2">ZDHY414</strain>
    </source>
</reference>
<accession>A0A7S9LK04</accession>